<gene>
    <name evidence="2" type="ORF">F7O84_11915</name>
</gene>
<accession>A0A7V7QKD7</accession>
<feature type="transmembrane region" description="Helical" evidence="1">
    <location>
        <begin position="156"/>
        <end position="177"/>
    </location>
</feature>
<keyword evidence="1" id="KW-0812">Transmembrane</keyword>
<name>A0A7V7QKD7_9FIRM</name>
<reference evidence="2 3" key="1">
    <citation type="submission" date="2019-09" db="EMBL/GenBank/DDBJ databases">
        <authorList>
            <person name="Valk L.C."/>
        </authorList>
    </citation>
    <scope>NUCLEOTIDE SEQUENCE [LARGE SCALE GENOMIC DNA]</scope>
    <source>
        <strain evidence="2">GalUA</strain>
    </source>
</reference>
<comment type="caution">
    <text evidence="2">The sequence shown here is derived from an EMBL/GenBank/DDBJ whole genome shotgun (WGS) entry which is preliminary data.</text>
</comment>
<feature type="transmembrane region" description="Helical" evidence="1">
    <location>
        <begin position="184"/>
        <end position="200"/>
    </location>
</feature>
<proteinExistence type="predicted"/>
<sequence length="761" mass="87427">MYKISNFYSQKKGLILNLMDLTYLFILGLYIVRKVFDRTMFELNWPDWYYYYLRIAMIAFLILKIIVYDIKSIKFLIFDTLLFIVFYYVYRGTGYIFLLELGFFILAAKDIAYQKILKFYFVTVSLVMLITILGALTGCIQDLIFVGNNKFEHAFGFVYTNNFAAQILFLTITYLAWKGKVPNYLFNIFLLFLACVLYEYTGAKNSFVCMILTVLGGLYVKYSDKVILSAKPIGMWSMIKLKVFQIIDVCLVFILPIAALVSLGFTLLYTHDNVLINKINLISSGRLKLGKDAIEKYGISLWGTPFKMIGLARNYVARIDYNFVDSSYVMIFVRYGIVFFAFTILGFVYLAIKVKRTQKRYVLVLLGIMSLQSIMEHHLLEVFFNPFVLLILSNFNMSVNNSIADVSVENNRRKGKYFIGIAFITLLIVFHSKLIAYARTLVTLLKLNESGRHIYFIFGVLSIGGVCIFTISMLWNLCYTIRERKKDKCVYWFVVGSVFGIILFSMQFLVCNTLMSKRATQYKERIQASNYVFERLEQLDDYNLYIDDIPYLYMKCNKADNDILPGTPYKTNVKRAAVITKATNEMVNLLKVGYMCGQISDTEYIYTNDEKLVKILQESGIKMSDYYALKQNLDLRKLAKKNKLSIDSDNAILISGSTKSVSKGLGLTIYSGLVRVNYELELLNTDVSQGEVARLKVTSYNGKKLLIVMPVYKSDFDENGQYIATLDCSIIDSVGVDFLIIANGEAKLKLKSISYEKIGKY</sequence>
<evidence type="ECO:0000313" key="2">
    <source>
        <dbReference type="EMBL" id="KAB1438250.1"/>
    </source>
</evidence>
<feature type="transmembrane region" description="Helical" evidence="1">
    <location>
        <begin position="12"/>
        <end position="32"/>
    </location>
</feature>
<feature type="transmembrane region" description="Helical" evidence="1">
    <location>
        <begin position="119"/>
        <end position="144"/>
    </location>
</feature>
<dbReference type="AlphaFoldDB" id="A0A7V7QKD7"/>
<feature type="transmembrane region" description="Helical" evidence="1">
    <location>
        <begin position="48"/>
        <end position="66"/>
    </location>
</feature>
<feature type="transmembrane region" description="Helical" evidence="1">
    <location>
        <begin position="243"/>
        <end position="269"/>
    </location>
</feature>
<feature type="transmembrane region" description="Helical" evidence="1">
    <location>
        <begin position="454"/>
        <end position="477"/>
    </location>
</feature>
<dbReference type="EMBL" id="WAGX01000005">
    <property type="protein sequence ID" value="KAB1438250.1"/>
    <property type="molecule type" value="Genomic_DNA"/>
</dbReference>
<evidence type="ECO:0000313" key="3">
    <source>
        <dbReference type="Proteomes" id="UP000461768"/>
    </source>
</evidence>
<organism evidence="2 3">
    <name type="scientific">Candidatus Galacturonatibacter soehngenii</name>
    <dbReference type="NCBI Taxonomy" id="2307010"/>
    <lineage>
        <taxon>Bacteria</taxon>
        <taxon>Bacillati</taxon>
        <taxon>Bacillota</taxon>
        <taxon>Clostridia</taxon>
        <taxon>Lachnospirales</taxon>
        <taxon>Lachnospiraceae</taxon>
        <taxon>Candidatus Galacturonatibacter</taxon>
    </lineage>
</organism>
<feature type="transmembrane region" description="Helical" evidence="1">
    <location>
        <begin position="206"/>
        <end position="222"/>
    </location>
</feature>
<dbReference type="OrthoDB" id="2085113at2"/>
<keyword evidence="3" id="KW-1185">Reference proteome</keyword>
<feature type="transmembrane region" description="Helical" evidence="1">
    <location>
        <begin position="331"/>
        <end position="352"/>
    </location>
</feature>
<protein>
    <submittedName>
        <fullName evidence="2">Uncharacterized protein</fullName>
    </submittedName>
</protein>
<reference evidence="2 3" key="2">
    <citation type="submission" date="2020-02" db="EMBL/GenBank/DDBJ databases">
        <title>Candidatus Galacturonibacter soehngenii shows hetero-acetogenic catabolism of galacturonic acid but lacks a canonical carbon monoxide dehydrogenase/acetyl-CoA synthase complex.</title>
        <authorList>
            <person name="Diender M."/>
            <person name="Stouten G.R."/>
            <person name="Petersen J.F."/>
            <person name="Nielsen P.H."/>
            <person name="Dueholm M.S."/>
            <person name="Pronk J.T."/>
            <person name="Van Loosdrecht M.C.M."/>
        </authorList>
    </citation>
    <scope>NUCLEOTIDE SEQUENCE [LARGE SCALE GENOMIC DNA]</scope>
    <source>
        <strain evidence="2">GalUA</strain>
    </source>
</reference>
<evidence type="ECO:0000256" key="1">
    <source>
        <dbReference type="SAM" id="Phobius"/>
    </source>
</evidence>
<feature type="transmembrane region" description="Helical" evidence="1">
    <location>
        <begin position="489"/>
        <end position="510"/>
    </location>
</feature>
<dbReference type="Proteomes" id="UP000461768">
    <property type="component" value="Unassembled WGS sequence"/>
</dbReference>
<keyword evidence="1" id="KW-0472">Membrane</keyword>
<feature type="transmembrane region" description="Helical" evidence="1">
    <location>
        <begin position="95"/>
        <end position="112"/>
    </location>
</feature>
<dbReference type="RefSeq" id="WP_151145358.1">
    <property type="nucleotide sequence ID" value="NZ_WAGX01000005.1"/>
</dbReference>
<keyword evidence="1" id="KW-1133">Transmembrane helix</keyword>
<feature type="transmembrane region" description="Helical" evidence="1">
    <location>
        <begin position="416"/>
        <end position="434"/>
    </location>
</feature>